<dbReference type="Pfam" id="PF04749">
    <property type="entry name" value="PLAC8"/>
    <property type="match status" value="1"/>
</dbReference>
<dbReference type="NCBIfam" id="TIGR01571">
    <property type="entry name" value="A_thal_Cys_rich"/>
    <property type="match status" value="1"/>
</dbReference>
<reference evidence="5" key="1">
    <citation type="submission" date="2020-07" db="EMBL/GenBank/DDBJ databases">
        <title>Genome sequence and genetic diversity analysis of an under-domesticated orphan crop, white fonio (Digitaria exilis).</title>
        <authorList>
            <person name="Bennetzen J.L."/>
            <person name="Chen S."/>
            <person name="Ma X."/>
            <person name="Wang X."/>
            <person name="Yssel A.E.J."/>
            <person name="Chaluvadi S.R."/>
            <person name="Johnson M."/>
            <person name="Gangashetty P."/>
            <person name="Hamidou F."/>
            <person name="Sanogo M.D."/>
            <person name="Zwaenepoel A."/>
            <person name="Wallace J."/>
            <person name="Van De Peer Y."/>
            <person name="Van Deynze A."/>
        </authorList>
    </citation>
    <scope>NUCLEOTIDE SEQUENCE</scope>
    <source>
        <tissue evidence="5">Leaves</tissue>
    </source>
</reference>
<keyword evidence="6" id="KW-1185">Reference proteome</keyword>
<keyword evidence="2" id="KW-0812">Transmembrane</keyword>
<sequence>MSHPAKPSSGEWSSGLCDCFSDCGVCCLTCWCPCVTFGRVAEIVDRGGTSCCAAGAIYTLLASLTGCQWIYSCTYRSKMRAHFGLPESPCCDCCVHFCCEPCALCQQYRELKARGFEPELGWELNAQRGAAMHRRRRPRAWDAS</sequence>
<comment type="subcellular location">
    <subcellularLocation>
        <location evidence="1">Membrane</location>
    </subcellularLocation>
</comment>
<evidence type="ECO:0000256" key="3">
    <source>
        <dbReference type="ARBA" id="ARBA00022989"/>
    </source>
</evidence>
<dbReference type="InterPro" id="IPR006461">
    <property type="entry name" value="PLAC_motif_containing"/>
</dbReference>
<evidence type="ECO:0000313" key="5">
    <source>
        <dbReference type="EMBL" id="KAF8769124.1"/>
    </source>
</evidence>
<dbReference type="Proteomes" id="UP000636709">
    <property type="component" value="Unassembled WGS sequence"/>
</dbReference>
<organism evidence="5 6">
    <name type="scientific">Digitaria exilis</name>
    <dbReference type="NCBI Taxonomy" id="1010633"/>
    <lineage>
        <taxon>Eukaryota</taxon>
        <taxon>Viridiplantae</taxon>
        <taxon>Streptophyta</taxon>
        <taxon>Embryophyta</taxon>
        <taxon>Tracheophyta</taxon>
        <taxon>Spermatophyta</taxon>
        <taxon>Magnoliopsida</taxon>
        <taxon>Liliopsida</taxon>
        <taxon>Poales</taxon>
        <taxon>Poaceae</taxon>
        <taxon>PACMAD clade</taxon>
        <taxon>Panicoideae</taxon>
        <taxon>Panicodae</taxon>
        <taxon>Paniceae</taxon>
        <taxon>Anthephorinae</taxon>
        <taxon>Digitaria</taxon>
    </lineage>
</organism>
<evidence type="ECO:0000256" key="2">
    <source>
        <dbReference type="ARBA" id="ARBA00022692"/>
    </source>
</evidence>
<evidence type="ECO:0000256" key="4">
    <source>
        <dbReference type="ARBA" id="ARBA00023136"/>
    </source>
</evidence>
<keyword evidence="4" id="KW-0472">Membrane</keyword>
<dbReference type="OrthoDB" id="1045822at2759"/>
<dbReference type="GO" id="GO:0016020">
    <property type="term" value="C:membrane"/>
    <property type="evidence" value="ECO:0007669"/>
    <property type="project" value="UniProtKB-SubCell"/>
</dbReference>
<comment type="caution">
    <text evidence="5">The sequence shown here is derived from an EMBL/GenBank/DDBJ whole genome shotgun (WGS) entry which is preliminary data.</text>
</comment>
<dbReference type="EMBL" id="JACEFO010000453">
    <property type="protein sequence ID" value="KAF8769124.1"/>
    <property type="molecule type" value="Genomic_DNA"/>
</dbReference>
<accession>A0A835FQI8</accession>
<keyword evidence="3" id="KW-1133">Transmembrane helix</keyword>
<name>A0A835FQI8_9POAL</name>
<proteinExistence type="predicted"/>
<dbReference type="AlphaFoldDB" id="A0A835FQI8"/>
<gene>
    <name evidence="5" type="ORF">HU200_006904</name>
</gene>
<dbReference type="PANTHER" id="PTHR15907">
    <property type="entry name" value="DUF614 FAMILY PROTEIN-RELATED"/>
    <property type="match status" value="1"/>
</dbReference>
<evidence type="ECO:0000313" key="6">
    <source>
        <dbReference type="Proteomes" id="UP000636709"/>
    </source>
</evidence>
<protein>
    <submittedName>
        <fullName evidence="5">Uncharacterized protein</fullName>
    </submittedName>
</protein>
<evidence type="ECO:0000256" key="1">
    <source>
        <dbReference type="ARBA" id="ARBA00004370"/>
    </source>
</evidence>